<protein>
    <submittedName>
        <fullName evidence="2">Twin-arginine translocation pathway signal protein</fullName>
    </submittedName>
</protein>
<organism evidence="2 3">
    <name type="scientific">Rhodovarius crocodyli</name>
    <dbReference type="NCBI Taxonomy" id="1979269"/>
    <lineage>
        <taxon>Bacteria</taxon>
        <taxon>Pseudomonadati</taxon>
        <taxon>Pseudomonadota</taxon>
        <taxon>Alphaproteobacteria</taxon>
        <taxon>Acetobacterales</taxon>
        <taxon>Roseomonadaceae</taxon>
        <taxon>Rhodovarius</taxon>
    </lineage>
</organism>
<dbReference type="AlphaFoldDB" id="A0A437MIS7"/>
<dbReference type="PANTHER" id="PTHR42928">
    <property type="entry name" value="TRICARBOXYLATE-BINDING PROTEIN"/>
    <property type="match status" value="1"/>
</dbReference>
<name>A0A437MIS7_9PROT</name>
<evidence type="ECO:0000256" key="1">
    <source>
        <dbReference type="ARBA" id="ARBA00006987"/>
    </source>
</evidence>
<sequence>MAPNCSGSRAATVLAGVSGAEPLTSFRHSPASFLPPKPLLMLRRTALALPFLATVAHAQAWRPARPVRLVIAFPPGGSTDVLGRLIAAPMTAGLGQPVVPENRSGAAGSIGSAYVAQSAPDGLTLLLDSGGHAVNPYIMRGLPFDYATAFAPVTLLATLPLVLVVAADSGIDSLEALRARAANATYGSVGVGSRTHLAGALLLRRWALSGTHVPYRGGADQITAQLRGETTFGFSSIALTAGLIREGKLRALGVSSPGVASQLPGVAPLAEQGLSGFSMMDWLALHAPAGTPAPVVAAHAEAASAAMAEPAIQPRLSDMGLLPEAHGPTHLARFLAEERAAMSQLVEAEGIRLD</sequence>
<proteinExistence type="inferred from homology"/>
<dbReference type="PIRSF" id="PIRSF017082">
    <property type="entry name" value="YflP"/>
    <property type="match status" value="1"/>
</dbReference>
<keyword evidence="3" id="KW-1185">Reference proteome</keyword>
<comment type="similarity">
    <text evidence="1">Belongs to the UPF0065 (bug) family.</text>
</comment>
<gene>
    <name evidence="2" type="ORF">EOD42_07060</name>
</gene>
<evidence type="ECO:0000313" key="2">
    <source>
        <dbReference type="EMBL" id="RVT97577.1"/>
    </source>
</evidence>
<dbReference type="Pfam" id="PF03401">
    <property type="entry name" value="TctC"/>
    <property type="match status" value="1"/>
</dbReference>
<dbReference type="EMBL" id="SACL01000002">
    <property type="protein sequence ID" value="RVT97577.1"/>
    <property type="molecule type" value="Genomic_DNA"/>
</dbReference>
<dbReference type="SUPFAM" id="SSF53850">
    <property type="entry name" value="Periplasmic binding protein-like II"/>
    <property type="match status" value="1"/>
</dbReference>
<dbReference type="InterPro" id="IPR005064">
    <property type="entry name" value="BUG"/>
</dbReference>
<dbReference type="PANTHER" id="PTHR42928:SF5">
    <property type="entry name" value="BLR1237 PROTEIN"/>
    <property type="match status" value="1"/>
</dbReference>
<dbReference type="Proteomes" id="UP000282957">
    <property type="component" value="Unassembled WGS sequence"/>
</dbReference>
<accession>A0A437MIS7</accession>
<reference evidence="2 3" key="1">
    <citation type="submission" date="2019-01" db="EMBL/GenBank/DDBJ databases">
        <authorList>
            <person name="Chen W.-M."/>
        </authorList>
    </citation>
    <scope>NUCLEOTIDE SEQUENCE [LARGE SCALE GENOMIC DNA]</scope>
    <source>
        <strain evidence="2 3">CCP-6</strain>
    </source>
</reference>
<evidence type="ECO:0000313" key="3">
    <source>
        <dbReference type="Proteomes" id="UP000282957"/>
    </source>
</evidence>
<dbReference type="Gene3D" id="3.40.190.10">
    <property type="entry name" value="Periplasmic binding protein-like II"/>
    <property type="match status" value="1"/>
</dbReference>
<dbReference type="InterPro" id="IPR042100">
    <property type="entry name" value="Bug_dom1"/>
</dbReference>
<dbReference type="Gene3D" id="3.40.190.150">
    <property type="entry name" value="Bordetella uptake gene, domain 1"/>
    <property type="match status" value="1"/>
</dbReference>
<dbReference type="OrthoDB" id="7256213at2"/>
<comment type="caution">
    <text evidence="2">The sequence shown here is derived from an EMBL/GenBank/DDBJ whole genome shotgun (WGS) entry which is preliminary data.</text>
</comment>